<accession>A0A1H7M360</accession>
<dbReference type="AlphaFoldDB" id="A0A1H7M360"/>
<dbReference type="EMBL" id="FOBI01000005">
    <property type="protein sequence ID" value="SEL05529.1"/>
    <property type="molecule type" value="Genomic_DNA"/>
</dbReference>
<evidence type="ECO:0000313" key="2">
    <source>
        <dbReference type="Proteomes" id="UP000199297"/>
    </source>
</evidence>
<sequence>MPLPLLWLGVAAASAIAVKGLADDRKAQQRQRLQYRSAKTLSDLKAHEPKIASYPTELLITEQGVQPCVGAIVCCGIGGVLEHTGIWIGDNTIVEVDGNGLVKAVSAQRFTKHRSGEKIFIACDSLAQPLASEKAAELAIAQIYQVRDYHLFDNNCHQFVWQCFHVDSQTITTFKALSNNIAHLFDRVVYWDNCDY</sequence>
<gene>
    <name evidence="1" type="ORF">SAMN05216262_10570</name>
</gene>
<protein>
    <recommendedName>
        <fullName evidence="3">Lecithin retinol acyltransferase</fullName>
    </recommendedName>
</protein>
<keyword evidence="2" id="KW-1185">Reference proteome</keyword>
<dbReference type="Gene3D" id="3.90.1720.10">
    <property type="entry name" value="endopeptidase domain like (from Nostoc punctiforme)"/>
    <property type="match status" value="1"/>
</dbReference>
<organism evidence="1 2">
    <name type="scientific">Colwellia chukchiensis</name>
    <dbReference type="NCBI Taxonomy" id="641665"/>
    <lineage>
        <taxon>Bacteria</taxon>
        <taxon>Pseudomonadati</taxon>
        <taxon>Pseudomonadota</taxon>
        <taxon>Gammaproteobacteria</taxon>
        <taxon>Alteromonadales</taxon>
        <taxon>Colwelliaceae</taxon>
        <taxon>Colwellia</taxon>
    </lineage>
</organism>
<name>A0A1H7M360_9GAMM</name>
<dbReference type="STRING" id="641665.GCA_002104455_03105"/>
<proteinExistence type="predicted"/>
<evidence type="ECO:0000313" key="1">
    <source>
        <dbReference type="EMBL" id="SEL05529.1"/>
    </source>
</evidence>
<dbReference type="Proteomes" id="UP000199297">
    <property type="component" value="Unassembled WGS sequence"/>
</dbReference>
<dbReference type="RefSeq" id="WP_085284620.1">
    <property type="nucleotide sequence ID" value="NZ_FOBI01000005.1"/>
</dbReference>
<evidence type="ECO:0008006" key="3">
    <source>
        <dbReference type="Google" id="ProtNLM"/>
    </source>
</evidence>
<dbReference type="OrthoDB" id="9812095at2"/>
<reference evidence="2" key="1">
    <citation type="submission" date="2016-10" db="EMBL/GenBank/DDBJ databases">
        <authorList>
            <person name="Varghese N."/>
            <person name="Submissions S."/>
        </authorList>
    </citation>
    <scope>NUCLEOTIDE SEQUENCE [LARGE SCALE GENOMIC DNA]</scope>
    <source>
        <strain evidence="2">CGMCC 1.9127</strain>
    </source>
</reference>